<dbReference type="InterPro" id="IPR003593">
    <property type="entry name" value="AAA+_ATPase"/>
</dbReference>
<protein>
    <recommendedName>
        <fullName evidence="1">AAA+ ATPase domain-containing protein</fullName>
    </recommendedName>
</protein>
<sequence>MQRLKKLLEAMEQPQRAVADAIGISPAALSAIVTRGEWPRRDPDATKARLQDYLIATGVRKATVIAALKEETKPENPGKNDSPEDTTMLMRKQVLTPQAKRQFGLVRSPFSDELSGPEDVWLSADYRYVREAMLSTARHGGLLAVIGESGSGKSTLRKDLAHRIGAEGLPIIMIEPYVLAMEDNDQKGKTLKAIHLAESILYTVAPHAKCLSSPEARFRQVHNVLRDSARAGYRHCMIIEEAHSLSHPTLKHLKRFMELEDGFTKLLSVILIGQTELQTKLGEADSTVREVVQRCEVVHIDPLGNDLPGYVAHKFQRAGVDVDKVLAPDALDALAARLTGPRSTSGQSVSLVYPLAVNNSLVAAINMAAHIGEAKVTADVINAI</sequence>
<dbReference type="PANTHER" id="PTHR35894">
    <property type="entry name" value="GENERAL SECRETION PATHWAY PROTEIN A-RELATED"/>
    <property type="match status" value="1"/>
</dbReference>
<dbReference type="InterPro" id="IPR001387">
    <property type="entry name" value="Cro/C1-type_HTH"/>
</dbReference>
<reference evidence="2 3" key="1">
    <citation type="submission" date="2020-05" db="EMBL/GenBank/DDBJ databases">
        <title>Draft genome sequence of Desulfovibrio psychrotolerans JS1T.</title>
        <authorList>
            <person name="Ueno A."/>
            <person name="Tamazawa S."/>
            <person name="Tamamura S."/>
            <person name="Murakami T."/>
            <person name="Kiyama T."/>
            <person name="Inomata H."/>
            <person name="Amano Y."/>
            <person name="Miyakawa K."/>
            <person name="Tamaki H."/>
            <person name="Naganuma T."/>
            <person name="Kaneko K."/>
        </authorList>
    </citation>
    <scope>NUCLEOTIDE SEQUENCE [LARGE SCALE GENOMIC DNA]</scope>
    <source>
        <strain evidence="2 3">JS1</strain>
    </source>
</reference>
<dbReference type="GO" id="GO:0016887">
    <property type="term" value="F:ATP hydrolysis activity"/>
    <property type="evidence" value="ECO:0007669"/>
    <property type="project" value="InterPro"/>
</dbReference>
<dbReference type="AlphaFoldDB" id="A0A7J0BVG9"/>
<dbReference type="Gene3D" id="3.40.50.300">
    <property type="entry name" value="P-loop containing nucleotide triphosphate hydrolases"/>
    <property type="match status" value="1"/>
</dbReference>
<dbReference type="SMART" id="SM00382">
    <property type="entry name" value="AAA"/>
    <property type="match status" value="1"/>
</dbReference>
<proteinExistence type="predicted"/>
<dbReference type="RefSeq" id="WP_174410350.1">
    <property type="nucleotide sequence ID" value="NZ_BLVP01000009.1"/>
</dbReference>
<gene>
    <name evidence="2" type="ORF">DSM19430T_23940</name>
</gene>
<dbReference type="SUPFAM" id="SSF52540">
    <property type="entry name" value="P-loop containing nucleoside triphosphate hydrolases"/>
    <property type="match status" value="1"/>
</dbReference>
<keyword evidence="3" id="KW-1185">Reference proteome</keyword>
<accession>A0A7J0BVG9</accession>
<dbReference type="InterPro" id="IPR052026">
    <property type="entry name" value="ExeA_AAA_ATPase_DNA-bind"/>
</dbReference>
<dbReference type="Pfam" id="PF13401">
    <property type="entry name" value="AAA_22"/>
    <property type="match status" value="1"/>
</dbReference>
<dbReference type="PANTHER" id="PTHR35894:SF1">
    <property type="entry name" value="PHOSPHORIBULOKINASE _ URIDINE KINASE FAMILY"/>
    <property type="match status" value="1"/>
</dbReference>
<dbReference type="InterPro" id="IPR027417">
    <property type="entry name" value="P-loop_NTPase"/>
</dbReference>
<organism evidence="2 3">
    <name type="scientific">Desulfovibrio psychrotolerans</name>
    <dbReference type="NCBI Taxonomy" id="415242"/>
    <lineage>
        <taxon>Bacteria</taxon>
        <taxon>Pseudomonadati</taxon>
        <taxon>Thermodesulfobacteriota</taxon>
        <taxon>Desulfovibrionia</taxon>
        <taxon>Desulfovibrionales</taxon>
        <taxon>Desulfovibrionaceae</taxon>
        <taxon>Desulfovibrio</taxon>
    </lineage>
</organism>
<evidence type="ECO:0000313" key="3">
    <source>
        <dbReference type="Proteomes" id="UP000503820"/>
    </source>
</evidence>
<dbReference type="InterPro" id="IPR049945">
    <property type="entry name" value="AAA_22"/>
</dbReference>
<dbReference type="CDD" id="cd00093">
    <property type="entry name" value="HTH_XRE"/>
    <property type="match status" value="1"/>
</dbReference>
<feature type="domain" description="AAA+ ATPase" evidence="1">
    <location>
        <begin position="139"/>
        <end position="296"/>
    </location>
</feature>
<dbReference type="EMBL" id="BLVP01000009">
    <property type="protein sequence ID" value="GFM37710.1"/>
    <property type="molecule type" value="Genomic_DNA"/>
</dbReference>
<evidence type="ECO:0000313" key="2">
    <source>
        <dbReference type="EMBL" id="GFM37710.1"/>
    </source>
</evidence>
<comment type="caution">
    <text evidence="2">The sequence shown here is derived from an EMBL/GenBank/DDBJ whole genome shotgun (WGS) entry which is preliminary data.</text>
</comment>
<dbReference type="Proteomes" id="UP000503820">
    <property type="component" value="Unassembled WGS sequence"/>
</dbReference>
<evidence type="ECO:0000259" key="1">
    <source>
        <dbReference type="SMART" id="SM00382"/>
    </source>
</evidence>
<name>A0A7J0BVG9_9BACT</name>